<dbReference type="Proteomes" id="UP001454036">
    <property type="component" value="Unassembled WGS sequence"/>
</dbReference>
<proteinExistence type="predicted"/>
<dbReference type="Gene3D" id="2.120.10.30">
    <property type="entry name" value="TolB, C-terminal domain"/>
    <property type="match status" value="2"/>
</dbReference>
<sequence length="653" mass="72429">MEPNGTIVFTTVGRPYYGFDIFSINLSPTPTPTDERRLTDGVSVNFNGQFVDDDNTIIYITEKTGSPCVYISRTSVTNVEILNPPLDSLFFDRPVIKNKQLFFISAHEQPEKAFQSWSALYSTRLDNYKTDRVTPKGCVDFSPSVSETGKFLAVASYGTRSWGGEFRDLLTDIVVFPVADTTKRVIVAEHGGWPTWSGDDKIYFHRQSDDGWWSIYRVDLPADFESSGVALAPLRVTPPGVHCFTPAAIPNSIGIAVATRRKGTKYRHIEVFNLEKQAFCPVTERINPDFHHYNPFVSPGGSCLGYHRFRGESAPGGSPSVVPNLDPVKSVIPGLRMLRLTGTFPAFSPSAAFVAYNHDFDDNCGLKIVKSDGSKRWTLIKGRSAFYNSWSPVESGVIFTSIGPVFESVKTTVQIARIEFDQSMLRDDVEEVRVNIKVLTKEESGNNAFPSVSPDGKFVVFRSGRTGHKNLYIVDSVSGEFNAGSIRQLTEGACIDTMPAWSPDGKLIAFSSNRHNPDNVEKFSIYVIKPDGTGLKRISVAGPEGSDEVDMERINHVCFSADCEWLLFAANMAGVTADPVSWPNHFQPYGDLYVSKLDGSGLRRLTWNGYENGTPAWHPMGSDWGMESLSLKEQDGDKLKGQFDEPLWITCDI</sequence>
<protein>
    <submittedName>
        <fullName evidence="1">Uncharacterized protein</fullName>
    </submittedName>
</protein>
<dbReference type="InterPro" id="IPR011659">
    <property type="entry name" value="WD40"/>
</dbReference>
<dbReference type="SUPFAM" id="SSF69304">
    <property type="entry name" value="Tricorn protease N-terminal domain"/>
    <property type="match status" value="2"/>
</dbReference>
<gene>
    <name evidence="1" type="ORF">LIER_12702</name>
</gene>
<name>A0AAV3PSS5_LITER</name>
<organism evidence="1 2">
    <name type="scientific">Lithospermum erythrorhizon</name>
    <name type="common">Purple gromwell</name>
    <name type="synonym">Lithospermum officinale var. erythrorhizon</name>
    <dbReference type="NCBI Taxonomy" id="34254"/>
    <lineage>
        <taxon>Eukaryota</taxon>
        <taxon>Viridiplantae</taxon>
        <taxon>Streptophyta</taxon>
        <taxon>Embryophyta</taxon>
        <taxon>Tracheophyta</taxon>
        <taxon>Spermatophyta</taxon>
        <taxon>Magnoliopsida</taxon>
        <taxon>eudicotyledons</taxon>
        <taxon>Gunneridae</taxon>
        <taxon>Pentapetalae</taxon>
        <taxon>asterids</taxon>
        <taxon>lamiids</taxon>
        <taxon>Boraginales</taxon>
        <taxon>Boraginaceae</taxon>
        <taxon>Boraginoideae</taxon>
        <taxon>Lithospermeae</taxon>
        <taxon>Lithospermum</taxon>
    </lineage>
</organism>
<evidence type="ECO:0000313" key="1">
    <source>
        <dbReference type="EMBL" id="GAA0154837.1"/>
    </source>
</evidence>
<reference evidence="1 2" key="1">
    <citation type="submission" date="2024-01" db="EMBL/GenBank/DDBJ databases">
        <title>The complete chloroplast genome sequence of Lithospermum erythrorhizon: insights into the phylogenetic relationship among Boraginaceae species and the maternal lineages of purple gromwells.</title>
        <authorList>
            <person name="Okada T."/>
            <person name="Watanabe K."/>
        </authorList>
    </citation>
    <scope>NUCLEOTIDE SEQUENCE [LARGE SCALE GENOMIC DNA]</scope>
</reference>
<dbReference type="PANTHER" id="PTHR32161">
    <property type="entry name" value="DPP6 N-TERMINAL DOMAIN-LIKE PROTEIN"/>
    <property type="match status" value="1"/>
</dbReference>
<keyword evidence="2" id="KW-1185">Reference proteome</keyword>
<dbReference type="AlphaFoldDB" id="A0AAV3PSS5"/>
<evidence type="ECO:0000313" key="2">
    <source>
        <dbReference type="Proteomes" id="UP001454036"/>
    </source>
</evidence>
<comment type="caution">
    <text evidence="1">The sequence shown here is derived from an EMBL/GenBank/DDBJ whole genome shotgun (WGS) entry which is preliminary data.</text>
</comment>
<dbReference type="InterPro" id="IPR011042">
    <property type="entry name" value="6-blade_b-propeller_TolB-like"/>
</dbReference>
<dbReference type="Pfam" id="PF07676">
    <property type="entry name" value="PD40"/>
    <property type="match status" value="2"/>
</dbReference>
<accession>A0AAV3PSS5</accession>
<dbReference type="EMBL" id="BAABME010002482">
    <property type="protein sequence ID" value="GAA0154837.1"/>
    <property type="molecule type" value="Genomic_DNA"/>
</dbReference>
<dbReference type="PANTHER" id="PTHR32161:SF9">
    <property type="entry name" value="TOLB PROTEIN-LIKE PROTEIN"/>
    <property type="match status" value="1"/>
</dbReference>